<dbReference type="GO" id="GO:0016831">
    <property type="term" value="F:carboxy-lyase activity"/>
    <property type="evidence" value="ECO:0007669"/>
    <property type="project" value="UniProtKB-KW"/>
</dbReference>
<dbReference type="PANTHER" id="PTHR45677:SF8">
    <property type="entry name" value="CYSTEINE SULFINIC ACID DECARBOXYLASE"/>
    <property type="match status" value="1"/>
</dbReference>
<dbReference type="PANTHER" id="PTHR45677">
    <property type="entry name" value="GLUTAMATE DECARBOXYLASE-RELATED"/>
    <property type="match status" value="1"/>
</dbReference>
<evidence type="ECO:0000313" key="9">
    <source>
        <dbReference type="Proteomes" id="UP000176822"/>
    </source>
</evidence>
<reference evidence="8 9" key="1">
    <citation type="journal article" date="2016" name="Nat. Commun.">
        <title>Thousands of microbial genomes shed light on interconnected biogeochemical processes in an aquifer system.</title>
        <authorList>
            <person name="Anantharaman K."/>
            <person name="Brown C.T."/>
            <person name="Hug L.A."/>
            <person name="Sharon I."/>
            <person name="Castelle C.J."/>
            <person name="Probst A.J."/>
            <person name="Thomas B.C."/>
            <person name="Singh A."/>
            <person name="Wilkins M.J."/>
            <person name="Karaoz U."/>
            <person name="Brodie E.L."/>
            <person name="Williams K.H."/>
            <person name="Hubbard S.S."/>
            <person name="Banfield J.F."/>
        </authorList>
    </citation>
    <scope>NUCLEOTIDE SEQUENCE [LARGE SCALE GENOMIC DNA]</scope>
</reference>
<dbReference type="SUPFAM" id="SSF53383">
    <property type="entry name" value="PLP-dependent transferases"/>
    <property type="match status" value="1"/>
</dbReference>
<keyword evidence="5 7" id="KW-0456">Lyase</keyword>
<dbReference type="Proteomes" id="UP000176822">
    <property type="component" value="Unassembled WGS sequence"/>
</dbReference>
<dbReference type="InterPro" id="IPR015424">
    <property type="entry name" value="PyrdxlP-dep_Trfase"/>
</dbReference>
<keyword evidence="4 6" id="KW-0663">Pyridoxal phosphate</keyword>
<evidence type="ECO:0000256" key="6">
    <source>
        <dbReference type="PIRSR" id="PIRSR602129-50"/>
    </source>
</evidence>
<feature type="modified residue" description="N6-(pyridoxal phosphate)lysine" evidence="6">
    <location>
        <position position="346"/>
    </location>
</feature>
<dbReference type="AlphaFoldDB" id="A0A1F4Z589"/>
<evidence type="ECO:0000256" key="7">
    <source>
        <dbReference type="RuleBase" id="RU000382"/>
    </source>
</evidence>
<proteinExistence type="inferred from homology"/>
<dbReference type="Pfam" id="PF00282">
    <property type="entry name" value="Pyridoxal_deC"/>
    <property type="match status" value="2"/>
</dbReference>
<protein>
    <recommendedName>
        <fullName evidence="10">Pyridoxal-dependent decarboxylase</fullName>
    </recommendedName>
</protein>
<comment type="similarity">
    <text evidence="2 7">Belongs to the group II decarboxylase family.</text>
</comment>
<evidence type="ECO:0008006" key="10">
    <source>
        <dbReference type="Google" id="ProtNLM"/>
    </source>
</evidence>
<organism evidence="8 9">
    <name type="scientific">Candidatus Amesbacteria bacterium RIFCSPLOWO2_01_FULL_47_33</name>
    <dbReference type="NCBI Taxonomy" id="1797258"/>
    <lineage>
        <taxon>Bacteria</taxon>
        <taxon>Candidatus Amesiibacteriota</taxon>
    </lineage>
</organism>
<comment type="caution">
    <text evidence="8">The sequence shown here is derived from an EMBL/GenBank/DDBJ whole genome shotgun (WGS) entry which is preliminary data.</text>
</comment>
<evidence type="ECO:0000256" key="1">
    <source>
        <dbReference type="ARBA" id="ARBA00001933"/>
    </source>
</evidence>
<comment type="cofactor">
    <cofactor evidence="1 6 7">
        <name>pyridoxal 5'-phosphate</name>
        <dbReference type="ChEBI" id="CHEBI:597326"/>
    </cofactor>
</comment>
<sequence length="556" mass="61677">MSKGDSVLEPEYLNILKNKYFLRPDAKNKSQVYKLVRDAIESVTRHQGNSSVYPICAEVLSPSAMAASSEIPHKLEKDPSNFLAGLYCMMAGSVKAGHPYMVKNLIPTPSLPALATYLAVSLYMGNAVTGEDAGYALLSEIACASAISKLAGLDPTRAAGVFTFGGTSTNLYGMKMGLIKVLPEHGNTGLGNEKIAIIESYPAHYSHQTGVYWMGIGINNSFRVPSLPDQTTDLVKLEKTCEEVIGNGYKIACINAVGGTTSNLGIDDMEEISRIRERIIKKFNLDYTPHLHMDAVLGWAYLNFVDYDFDSNPMSFSTAALNQIKKILARIKTIKYADSFGVDFHKTGYVAYTSSMVIVNDKADLERLQREVSIMTPLFHDDEAYNPGKFTLETSRSTANILATWVALQTFGKEGYQALLGHAIEMGLIYRNEIEKLAKDGLYVANQNQYGPDVFVRCYPPGEDPAENYEKEMSDNILLKKNSDYTSKFFKWLNAKTPYAEEGFAVSKSSAAIYTPTGQPVIALRIYPLSPYITEKTARILVTRLRMYKQEFDRTI</sequence>
<dbReference type="GO" id="GO:0030170">
    <property type="term" value="F:pyridoxal phosphate binding"/>
    <property type="evidence" value="ECO:0007669"/>
    <property type="project" value="InterPro"/>
</dbReference>
<evidence type="ECO:0000256" key="3">
    <source>
        <dbReference type="ARBA" id="ARBA00022793"/>
    </source>
</evidence>
<evidence type="ECO:0000313" key="8">
    <source>
        <dbReference type="EMBL" id="OGD01363.1"/>
    </source>
</evidence>
<dbReference type="Gene3D" id="3.40.640.10">
    <property type="entry name" value="Type I PLP-dependent aspartate aminotransferase-like (Major domain)"/>
    <property type="match status" value="1"/>
</dbReference>
<dbReference type="InterPro" id="IPR015421">
    <property type="entry name" value="PyrdxlP-dep_Trfase_major"/>
</dbReference>
<evidence type="ECO:0000256" key="5">
    <source>
        <dbReference type="ARBA" id="ARBA00023239"/>
    </source>
</evidence>
<gene>
    <name evidence="8" type="ORF">A2972_03250</name>
</gene>
<dbReference type="GO" id="GO:0005737">
    <property type="term" value="C:cytoplasm"/>
    <property type="evidence" value="ECO:0007669"/>
    <property type="project" value="TreeGrafter"/>
</dbReference>
<name>A0A1F4Z589_9BACT</name>
<evidence type="ECO:0000256" key="4">
    <source>
        <dbReference type="ARBA" id="ARBA00022898"/>
    </source>
</evidence>
<dbReference type="GO" id="GO:0019752">
    <property type="term" value="P:carboxylic acid metabolic process"/>
    <property type="evidence" value="ECO:0007669"/>
    <property type="project" value="InterPro"/>
</dbReference>
<dbReference type="EMBL" id="MEXM01000012">
    <property type="protein sequence ID" value="OGD01363.1"/>
    <property type="molecule type" value="Genomic_DNA"/>
</dbReference>
<keyword evidence="3" id="KW-0210">Decarboxylase</keyword>
<evidence type="ECO:0000256" key="2">
    <source>
        <dbReference type="ARBA" id="ARBA00009533"/>
    </source>
</evidence>
<accession>A0A1F4Z589</accession>
<dbReference type="InterPro" id="IPR002129">
    <property type="entry name" value="PyrdxlP-dep_de-COase"/>
</dbReference>